<accession>A0AAQ3RTI3</accession>
<dbReference type="Proteomes" id="UP001374535">
    <property type="component" value="Chromosome 6"/>
</dbReference>
<evidence type="ECO:0000256" key="1">
    <source>
        <dbReference type="SAM" id="MobiDB-lite"/>
    </source>
</evidence>
<feature type="region of interest" description="Disordered" evidence="1">
    <location>
        <begin position="299"/>
        <end position="327"/>
    </location>
</feature>
<protein>
    <submittedName>
        <fullName evidence="2">Uncharacterized protein</fullName>
    </submittedName>
</protein>
<name>A0AAQ3RTI3_VIGMU</name>
<proteinExistence type="predicted"/>
<sequence>MVRRADALVESKEDAKFFKLIVYKKDEQDFFYAYSYLFNDLLLCFPSNDLHMGVMRELNLAFTQLHPNGWAFMQAFKEKGRWLFTLFVATFKGFKTNYIKAKFYGEVHWPKLPFYWIETIVTSVELDKINTINHLPSHLSFQSTSTDIFAKIVVQQKVVVKAYLAQNQLSCRLQQSVLLLWRKRESRPFLNLIRGRRGRGNLIMRSLLPLRSGATGRLRLLFSGKGETSFDLASDDRGWIKEMFHQEALDATLEDDLLKEKDTLSPEVEELSFNVIKHISDRKLVSIHASCKELETEPHIEVMDEEVDEGQEATKEEVVKDQAEEDK</sequence>
<dbReference type="AlphaFoldDB" id="A0AAQ3RTI3"/>
<evidence type="ECO:0000313" key="3">
    <source>
        <dbReference type="Proteomes" id="UP001374535"/>
    </source>
</evidence>
<keyword evidence="3" id="KW-1185">Reference proteome</keyword>
<gene>
    <name evidence="2" type="ORF">V8G54_019213</name>
</gene>
<evidence type="ECO:0000313" key="2">
    <source>
        <dbReference type="EMBL" id="WVZ05867.1"/>
    </source>
</evidence>
<dbReference type="EMBL" id="CP144695">
    <property type="protein sequence ID" value="WVZ05867.1"/>
    <property type="molecule type" value="Genomic_DNA"/>
</dbReference>
<reference evidence="2 3" key="1">
    <citation type="journal article" date="2023" name="Life. Sci Alliance">
        <title>Evolutionary insights into 3D genome organization and epigenetic landscape of Vigna mungo.</title>
        <authorList>
            <person name="Junaid A."/>
            <person name="Singh B."/>
            <person name="Bhatia S."/>
        </authorList>
    </citation>
    <scope>NUCLEOTIDE SEQUENCE [LARGE SCALE GENOMIC DNA]</scope>
    <source>
        <strain evidence="2">Urdbean</strain>
    </source>
</reference>
<organism evidence="2 3">
    <name type="scientific">Vigna mungo</name>
    <name type="common">Black gram</name>
    <name type="synonym">Phaseolus mungo</name>
    <dbReference type="NCBI Taxonomy" id="3915"/>
    <lineage>
        <taxon>Eukaryota</taxon>
        <taxon>Viridiplantae</taxon>
        <taxon>Streptophyta</taxon>
        <taxon>Embryophyta</taxon>
        <taxon>Tracheophyta</taxon>
        <taxon>Spermatophyta</taxon>
        <taxon>Magnoliopsida</taxon>
        <taxon>eudicotyledons</taxon>
        <taxon>Gunneridae</taxon>
        <taxon>Pentapetalae</taxon>
        <taxon>rosids</taxon>
        <taxon>fabids</taxon>
        <taxon>Fabales</taxon>
        <taxon>Fabaceae</taxon>
        <taxon>Papilionoideae</taxon>
        <taxon>50 kb inversion clade</taxon>
        <taxon>NPAAA clade</taxon>
        <taxon>indigoferoid/millettioid clade</taxon>
        <taxon>Phaseoleae</taxon>
        <taxon>Vigna</taxon>
    </lineage>
</organism>
<feature type="compositionally biased region" description="Basic and acidic residues" evidence="1">
    <location>
        <begin position="312"/>
        <end position="327"/>
    </location>
</feature>